<feature type="region of interest" description="Disordered" evidence="2">
    <location>
        <begin position="75"/>
        <end position="161"/>
    </location>
</feature>
<dbReference type="SMART" id="SM00401">
    <property type="entry name" value="ZnF_GATA"/>
    <property type="match status" value="1"/>
</dbReference>
<dbReference type="SUPFAM" id="SSF57716">
    <property type="entry name" value="Glucocorticoid receptor-like (DNA-binding domain)"/>
    <property type="match status" value="1"/>
</dbReference>
<dbReference type="EMBL" id="DF848889">
    <property type="protein sequence ID" value="GAT55113.1"/>
    <property type="molecule type" value="Genomic_DNA"/>
</dbReference>
<dbReference type="InterPro" id="IPR013088">
    <property type="entry name" value="Znf_NHR/GATA"/>
</dbReference>
<name>A0ABQ0LVL4_MYCCL</name>
<evidence type="ECO:0000313" key="5">
    <source>
        <dbReference type="Proteomes" id="UP000815677"/>
    </source>
</evidence>
<feature type="region of interest" description="Disordered" evidence="2">
    <location>
        <begin position="199"/>
        <end position="236"/>
    </location>
</feature>
<gene>
    <name evidence="4" type="ORF">MCHLO_11916</name>
</gene>
<evidence type="ECO:0000256" key="2">
    <source>
        <dbReference type="SAM" id="MobiDB-lite"/>
    </source>
</evidence>
<dbReference type="PROSITE" id="PS50114">
    <property type="entry name" value="GATA_ZN_FINGER_2"/>
    <property type="match status" value="1"/>
</dbReference>
<accession>A0ABQ0LVL4</accession>
<protein>
    <recommendedName>
        <fullName evidence="3">GATA-type domain-containing protein</fullName>
    </recommendedName>
</protein>
<dbReference type="Gene3D" id="3.30.50.10">
    <property type="entry name" value="Erythroid Transcription Factor GATA-1, subunit A"/>
    <property type="match status" value="1"/>
</dbReference>
<proteinExistence type="predicted"/>
<sequence length="618" mass="66660">MRGEYLLRLQFRRSAFVSTTTDLDRPSIAQQNLSSLVSSNIPFYDPASRENAQSTTWNCPSTLNPIIDPRLTTFDAKEQPPSTHTQASLKPYPHFPWPPSPLLANPNPVVSPPPPPGSSLPHGTTGPVLAAGSLVDRQYGPRRSNDAGLPSHQSASTAVEQPSISINARGEAPTFPSSAQALHVPAQEGAEWLFTNQHGSRRAGSIRSRPVHSRPLRTHSAASSRSSSSTASSARYAPYRVENHRFPRLDAPYWTDRPSADNHQRAVGFGDLGTSDWSVSGRAAAIETTRSADGPPVFQSQSVGEAPPPSEFLFANPTFPPTPLTTHESLPAVGVPSAYHQGGGGSGYPNAPVADNFFGQWTNTPQASGPSFLGHGGDQRIASSGQRAGMPFPRGVGRAPTTLAGVASGPTAFGQGQISNLSWENMRFPMDLVGSGPVTNFQPSSASRASTERNLYGPIVQSAYTRYDGTPINRAALARETVDPEFAPFNASTLRTVGAMQPPPQHAESQFAPETYHPPPNRLVRVDHNATSVEANTSFHPDFASRRFGPQHVPASCPNCGNPDMRNYRRGVISGQIVCNACGQYEATKKKLRPRYLEDRKQQKLRQQNKRGDFIDSS</sequence>
<organism evidence="4 5">
    <name type="scientific">Mycena chlorophos</name>
    <name type="common">Agaric fungus</name>
    <name type="synonym">Agaricus chlorophos</name>
    <dbReference type="NCBI Taxonomy" id="658473"/>
    <lineage>
        <taxon>Eukaryota</taxon>
        <taxon>Fungi</taxon>
        <taxon>Dikarya</taxon>
        <taxon>Basidiomycota</taxon>
        <taxon>Agaricomycotina</taxon>
        <taxon>Agaricomycetes</taxon>
        <taxon>Agaricomycetidae</taxon>
        <taxon>Agaricales</taxon>
        <taxon>Marasmiineae</taxon>
        <taxon>Mycenaceae</taxon>
        <taxon>Mycena</taxon>
    </lineage>
</organism>
<keyword evidence="1" id="KW-0479">Metal-binding</keyword>
<feature type="domain" description="GATA-type" evidence="3">
    <location>
        <begin position="551"/>
        <end position="606"/>
    </location>
</feature>
<keyword evidence="1" id="KW-0862">Zinc</keyword>
<evidence type="ECO:0000259" key="3">
    <source>
        <dbReference type="PROSITE" id="PS50114"/>
    </source>
</evidence>
<dbReference type="InterPro" id="IPR000679">
    <property type="entry name" value="Znf_GATA"/>
</dbReference>
<feature type="region of interest" description="Disordered" evidence="2">
    <location>
        <begin position="598"/>
        <end position="618"/>
    </location>
</feature>
<dbReference type="Proteomes" id="UP000815677">
    <property type="component" value="Unassembled WGS sequence"/>
</dbReference>
<keyword evidence="1" id="KW-0863">Zinc-finger</keyword>
<keyword evidence="5" id="KW-1185">Reference proteome</keyword>
<feature type="compositionally biased region" description="Polar residues" evidence="2">
    <location>
        <begin position="151"/>
        <end position="161"/>
    </location>
</feature>
<feature type="compositionally biased region" description="Low complexity" evidence="2">
    <location>
        <begin position="220"/>
        <end position="235"/>
    </location>
</feature>
<dbReference type="CDD" id="cd00202">
    <property type="entry name" value="ZnF_GATA"/>
    <property type="match status" value="1"/>
</dbReference>
<feature type="compositionally biased region" description="Pro residues" evidence="2">
    <location>
        <begin position="109"/>
        <end position="118"/>
    </location>
</feature>
<evidence type="ECO:0000256" key="1">
    <source>
        <dbReference type="PROSITE-ProRule" id="PRU00094"/>
    </source>
</evidence>
<evidence type="ECO:0000313" key="4">
    <source>
        <dbReference type="EMBL" id="GAT55113.1"/>
    </source>
</evidence>
<reference evidence="4" key="1">
    <citation type="submission" date="2014-09" db="EMBL/GenBank/DDBJ databases">
        <title>Genome sequence of the luminous mushroom Mycena chlorophos for searching fungal bioluminescence genes.</title>
        <authorList>
            <person name="Tanaka Y."/>
            <person name="Kasuga D."/>
            <person name="Oba Y."/>
            <person name="Hase S."/>
            <person name="Sato K."/>
            <person name="Oba Y."/>
            <person name="Sakakibara Y."/>
        </authorList>
    </citation>
    <scope>NUCLEOTIDE SEQUENCE</scope>
</reference>